<dbReference type="EMBL" id="VSRR010008079">
    <property type="protein sequence ID" value="MPC48055.1"/>
    <property type="molecule type" value="Genomic_DNA"/>
</dbReference>
<evidence type="ECO:0000313" key="2">
    <source>
        <dbReference type="EMBL" id="MPC48055.1"/>
    </source>
</evidence>
<accession>A0A5B7FRP7</accession>
<keyword evidence="3" id="KW-1185">Reference proteome</keyword>
<reference evidence="2 3" key="1">
    <citation type="submission" date="2019-05" db="EMBL/GenBank/DDBJ databases">
        <title>Another draft genome of Portunus trituberculatus and its Hox gene families provides insights of decapod evolution.</title>
        <authorList>
            <person name="Jeong J.-H."/>
            <person name="Song I."/>
            <person name="Kim S."/>
            <person name="Choi T."/>
            <person name="Kim D."/>
            <person name="Ryu S."/>
            <person name="Kim W."/>
        </authorList>
    </citation>
    <scope>NUCLEOTIDE SEQUENCE [LARGE SCALE GENOMIC DNA]</scope>
    <source>
        <tissue evidence="2">Muscle</tissue>
    </source>
</reference>
<proteinExistence type="predicted"/>
<evidence type="ECO:0000313" key="3">
    <source>
        <dbReference type="Proteomes" id="UP000324222"/>
    </source>
</evidence>
<evidence type="ECO:0000256" key="1">
    <source>
        <dbReference type="SAM" id="MobiDB-lite"/>
    </source>
</evidence>
<comment type="caution">
    <text evidence="2">The sequence shown here is derived from an EMBL/GenBank/DDBJ whole genome shotgun (WGS) entry which is preliminary data.</text>
</comment>
<protein>
    <submittedName>
        <fullName evidence="2">Uncharacterized protein</fullName>
    </submittedName>
</protein>
<dbReference type="AlphaFoldDB" id="A0A5B7FRP7"/>
<sequence>MGSSKAKWRVGEILPCMLYTRLVTPTSQSQHRMKITGGLKVISKKSQPMHRPIHETYPSASSQTSYNLRLQPVKALAHQLTK</sequence>
<dbReference type="Proteomes" id="UP000324222">
    <property type="component" value="Unassembled WGS sequence"/>
</dbReference>
<gene>
    <name evidence="2" type="ORF">E2C01_041820</name>
</gene>
<name>A0A5B7FRP7_PORTR</name>
<organism evidence="2 3">
    <name type="scientific">Portunus trituberculatus</name>
    <name type="common">Swimming crab</name>
    <name type="synonym">Neptunus trituberculatus</name>
    <dbReference type="NCBI Taxonomy" id="210409"/>
    <lineage>
        <taxon>Eukaryota</taxon>
        <taxon>Metazoa</taxon>
        <taxon>Ecdysozoa</taxon>
        <taxon>Arthropoda</taxon>
        <taxon>Crustacea</taxon>
        <taxon>Multicrustacea</taxon>
        <taxon>Malacostraca</taxon>
        <taxon>Eumalacostraca</taxon>
        <taxon>Eucarida</taxon>
        <taxon>Decapoda</taxon>
        <taxon>Pleocyemata</taxon>
        <taxon>Brachyura</taxon>
        <taxon>Eubrachyura</taxon>
        <taxon>Portunoidea</taxon>
        <taxon>Portunidae</taxon>
        <taxon>Portuninae</taxon>
        <taxon>Portunus</taxon>
    </lineage>
</organism>
<feature type="region of interest" description="Disordered" evidence="1">
    <location>
        <begin position="44"/>
        <end position="64"/>
    </location>
</feature>